<dbReference type="EMBL" id="SLVV01000024">
    <property type="protein sequence ID" value="TCN17604.1"/>
    <property type="molecule type" value="Genomic_DNA"/>
</dbReference>
<keyword evidence="2" id="KW-1185">Reference proteome</keyword>
<name>A0A4R2AWS6_9BACI</name>
<gene>
    <name evidence="1" type="ORF">EV146_12432</name>
</gene>
<dbReference type="RefSeq" id="WP_158287227.1">
    <property type="nucleotide sequence ID" value="NZ_JABUHM010000025.1"/>
</dbReference>
<sequence>MEATKPTRSEVIFAAEMTLRMLKEQEVESPDVKRSFDEVIGHIKHIIRPKYEEK</sequence>
<evidence type="ECO:0000313" key="2">
    <source>
        <dbReference type="Proteomes" id="UP000295689"/>
    </source>
</evidence>
<protein>
    <submittedName>
        <fullName evidence="1">Uncharacterized protein</fullName>
    </submittedName>
</protein>
<dbReference type="AlphaFoldDB" id="A0A4R2AWS6"/>
<evidence type="ECO:0000313" key="1">
    <source>
        <dbReference type="EMBL" id="TCN17604.1"/>
    </source>
</evidence>
<comment type="caution">
    <text evidence="1">The sequence shown here is derived from an EMBL/GenBank/DDBJ whole genome shotgun (WGS) entry which is preliminary data.</text>
</comment>
<organism evidence="1 2">
    <name type="scientific">Mesobacillus foraminis</name>
    <dbReference type="NCBI Taxonomy" id="279826"/>
    <lineage>
        <taxon>Bacteria</taxon>
        <taxon>Bacillati</taxon>
        <taxon>Bacillota</taxon>
        <taxon>Bacilli</taxon>
        <taxon>Bacillales</taxon>
        <taxon>Bacillaceae</taxon>
        <taxon>Mesobacillus</taxon>
    </lineage>
</organism>
<dbReference type="Proteomes" id="UP000295689">
    <property type="component" value="Unassembled WGS sequence"/>
</dbReference>
<reference evidence="1 2" key="1">
    <citation type="journal article" date="2015" name="Stand. Genomic Sci.">
        <title>Genomic Encyclopedia of Bacterial and Archaeal Type Strains, Phase III: the genomes of soil and plant-associated and newly described type strains.</title>
        <authorList>
            <person name="Whitman W.B."/>
            <person name="Woyke T."/>
            <person name="Klenk H.P."/>
            <person name="Zhou Y."/>
            <person name="Lilburn T.G."/>
            <person name="Beck B.J."/>
            <person name="De Vos P."/>
            <person name="Vandamme P."/>
            <person name="Eisen J.A."/>
            <person name="Garrity G."/>
            <person name="Hugenholtz P."/>
            <person name="Kyrpides N.C."/>
        </authorList>
    </citation>
    <scope>NUCLEOTIDE SEQUENCE [LARGE SCALE GENOMIC DNA]</scope>
    <source>
        <strain evidence="1 2">CV53</strain>
    </source>
</reference>
<proteinExistence type="predicted"/>
<accession>A0A4R2AWS6</accession>